<protein>
    <submittedName>
        <fullName evidence="3">Pilus assembly protein PilZ</fullName>
    </submittedName>
</protein>
<dbReference type="GO" id="GO:0035438">
    <property type="term" value="F:cyclic-di-GMP binding"/>
    <property type="evidence" value="ECO:0007669"/>
    <property type="project" value="InterPro"/>
</dbReference>
<dbReference type="SUPFAM" id="SSF141371">
    <property type="entry name" value="PilZ domain-like"/>
    <property type="match status" value="1"/>
</dbReference>
<comment type="caution">
    <text evidence="3">The sequence shown here is derived from an EMBL/GenBank/DDBJ whole genome shotgun (WGS) entry which is preliminary data.</text>
</comment>
<dbReference type="InterPro" id="IPR009875">
    <property type="entry name" value="PilZ_domain"/>
</dbReference>
<feature type="domain" description="PilZ" evidence="1">
    <location>
        <begin position="9"/>
        <end position="115"/>
    </location>
</feature>
<dbReference type="AlphaFoldDB" id="A0A2S7XV14"/>
<evidence type="ECO:0000313" key="2">
    <source>
        <dbReference type="EMBL" id="PQJ95777.1"/>
    </source>
</evidence>
<evidence type="ECO:0000313" key="4">
    <source>
        <dbReference type="Proteomes" id="UP000239936"/>
    </source>
</evidence>
<organism evidence="3 4">
    <name type="scientific">Chromatium okenii</name>
    <dbReference type="NCBI Taxonomy" id="61644"/>
    <lineage>
        <taxon>Bacteria</taxon>
        <taxon>Pseudomonadati</taxon>
        <taxon>Pseudomonadota</taxon>
        <taxon>Gammaproteobacteria</taxon>
        <taxon>Chromatiales</taxon>
        <taxon>Chromatiaceae</taxon>
        <taxon>Chromatium</taxon>
    </lineage>
</organism>
<keyword evidence="4" id="KW-1185">Reference proteome</keyword>
<evidence type="ECO:0000259" key="1">
    <source>
        <dbReference type="Pfam" id="PF07238"/>
    </source>
</evidence>
<evidence type="ECO:0000313" key="3">
    <source>
        <dbReference type="EMBL" id="PQJ97589.1"/>
    </source>
</evidence>
<dbReference type="Gene3D" id="2.40.10.220">
    <property type="entry name" value="predicted glycosyltransferase like domains"/>
    <property type="match status" value="1"/>
</dbReference>
<proteinExistence type="predicted"/>
<name>A0A2S7XV14_9GAMM</name>
<dbReference type="Pfam" id="PF07238">
    <property type="entry name" value="PilZ"/>
    <property type="match status" value="1"/>
</dbReference>
<dbReference type="OrthoDB" id="5769584at2"/>
<dbReference type="EMBL" id="PPGH01000037">
    <property type="protein sequence ID" value="PQJ95777.1"/>
    <property type="molecule type" value="Genomic_DNA"/>
</dbReference>
<dbReference type="EMBL" id="PPGH01000008">
    <property type="protein sequence ID" value="PQJ97589.1"/>
    <property type="molecule type" value="Genomic_DNA"/>
</dbReference>
<reference evidence="3 4" key="1">
    <citation type="submission" date="2018-01" db="EMBL/GenBank/DDBJ databases">
        <title>The complete genome sequence of Chromatium okenii LaCa, a purple sulfur bacterium with a turbulent life.</title>
        <authorList>
            <person name="Luedin S.M."/>
            <person name="Liechti N."/>
            <person name="Storelli N."/>
            <person name="Danza F."/>
            <person name="Wittwer M."/>
            <person name="Pothier J.F."/>
            <person name="Tonolla M.A."/>
        </authorList>
    </citation>
    <scope>NUCLEOTIDE SEQUENCE [LARGE SCALE GENOMIC DNA]</scope>
    <source>
        <strain evidence="3 4">LaCa</strain>
    </source>
</reference>
<gene>
    <name evidence="3" type="ORF">CXB77_00700</name>
    <name evidence="2" type="ORF">CXB77_13820</name>
</gene>
<dbReference type="Proteomes" id="UP000239936">
    <property type="component" value="Unassembled WGS sequence"/>
</dbReference>
<accession>A0A2S7XV14</accession>
<dbReference type="RefSeq" id="WP_105072411.1">
    <property type="nucleotide sequence ID" value="NZ_JAFLKP010000134.1"/>
</dbReference>
<sequence length="117" mass="13108">MMLNRKIDERRSSERVAWQGQVQILPLIPFHPVLGLQQVRAQDLSESGLQVQSERALPLKSTVLVEMQAFNHPTGIQVIGSVIWISPAAAEHEWCLGIEFCDVGESARHGIRTLLKD</sequence>